<dbReference type="InterPro" id="IPR005181">
    <property type="entry name" value="SASA"/>
</dbReference>
<keyword evidence="5" id="KW-1185">Reference proteome</keyword>
<dbReference type="SUPFAM" id="SSF52266">
    <property type="entry name" value="SGNH hydrolase"/>
    <property type="match status" value="1"/>
</dbReference>
<keyword evidence="1" id="KW-0378">Hydrolase</keyword>
<dbReference type="PANTHER" id="PTHR31988:SF19">
    <property type="entry name" value="9-O-ACETYL-N-ACETYLNEURAMINIC ACID DEACETYLASE-RELATED"/>
    <property type="match status" value="1"/>
</dbReference>
<accession>A0A4R4ZUI9</accession>
<dbReference type="InterPro" id="IPR052940">
    <property type="entry name" value="Carb_Esterase_6"/>
</dbReference>
<dbReference type="Proteomes" id="UP000295124">
    <property type="component" value="Unassembled WGS sequence"/>
</dbReference>
<protein>
    <recommendedName>
        <fullName evidence="3">Sialate O-acetylesterase domain-containing protein</fullName>
    </recommendedName>
</protein>
<dbReference type="PANTHER" id="PTHR31988">
    <property type="entry name" value="ESTERASE, PUTATIVE (DUF303)-RELATED"/>
    <property type="match status" value="1"/>
</dbReference>
<reference evidence="4 5" key="1">
    <citation type="submission" date="2019-03" db="EMBL/GenBank/DDBJ databases">
        <title>Draft genome sequences of novel Actinobacteria.</title>
        <authorList>
            <person name="Sahin N."/>
            <person name="Ay H."/>
            <person name="Saygin H."/>
        </authorList>
    </citation>
    <scope>NUCLEOTIDE SEQUENCE [LARGE SCALE GENOMIC DNA]</scope>
    <source>
        <strain evidence="4 5">JCM 13523</strain>
    </source>
</reference>
<sequence>MSQAIGRRVWTADRRSVVRPELGARLSPTKGSDNRPAPGGPPMPRRLFAVSVIATLLASTVTVQAHAVLPALRDPGTGCAAAAVGYTPILQLTLPERAGWLDRELPYTLDRRTEVGSNFDRVGYCLELNGPDGPQRVWTAMEPFSADARTIGLPTKAGQVTRQRVDDLEVASNVPNVTTGLGQTGYLEMWPNTYAEQTSTQVANTSPITFDVDDSPTTGAYGSFQISQVGGTRPSGAAAKTVLAINSFTQPADVPLSIGIGTAASGQPDWTFANNSARYTQRKLTAFVRTSLVSLSEAPQDRQLIPRDAANGANVAVAGRITDPAVSQVQLRVTSLGHTDTYTSQSRDFRFTPRINAALQEYTFELRAIGSGIDRVVARRTGVVSGDVYVIQGQSNAEAAKFNGAANGEESPWLRSYGTPTSDGQISGADRVWHYATGDVTVQSGSVGQWAIRMGRRIVDTYKVPVAIVQGAHGGQPISFFQRNDATPDDLTTNYGRLRTRLKAAGVIGSIRGVLWYQGESDNDNAAVHVTGFRALLADWRADFGTATRYYVNQVRTSPCNNTTSINLREAQRALGDTDGVVLLSTNGLSGHDGCHYAYLGGYRDLGDHNFAVIARDLYGGSSAGVSAPNPASVTASGTQLVVKLRTTDPLTVAAGSAADFRVEGAAVTVSSVAYRTDGSLVLTLSGPATGVTALVYQSHIGSGPWIANASGTGLLAFRLRVS</sequence>
<evidence type="ECO:0000259" key="3">
    <source>
        <dbReference type="Pfam" id="PF03629"/>
    </source>
</evidence>
<evidence type="ECO:0000256" key="2">
    <source>
        <dbReference type="SAM" id="MobiDB-lite"/>
    </source>
</evidence>
<evidence type="ECO:0000256" key="1">
    <source>
        <dbReference type="ARBA" id="ARBA00022801"/>
    </source>
</evidence>
<proteinExistence type="predicted"/>
<dbReference type="Gene3D" id="3.40.50.1110">
    <property type="entry name" value="SGNH hydrolase"/>
    <property type="match status" value="1"/>
</dbReference>
<organism evidence="4 5">
    <name type="scientific">Kribbella antibiotica</name>
    <dbReference type="NCBI Taxonomy" id="190195"/>
    <lineage>
        <taxon>Bacteria</taxon>
        <taxon>Bacillati</taxon>
        <taxon>Actinomycetota</taxon>
        <taxon>Actinomycetes</taxon>
        <taxon>Propionibacteriales</taxon>
        <taxon>Kribbellaceae</taxon>
        <taxon>Kribbella</taxon>
    </lineage>
</organism>
<feature type="domain" description="Sialate O-acetylesterase" evidence="3">
    <location>
        <begin position="386"/>
        <end position="598"/>
    </location>
</feature>
<gene>
    <name evidence="4" type="ORF">E1263_03490</name>
</gene>
<dbReference type="EMBL" id="SMKX01000006">
    <property type="protein sequence ID" value="TDD62515.1"/>
    <property type="molecule type" value="Genomic_DNA"/>
</dbReference>
<evidence type="ECO:0000313" key="5">
    <source>
        <dbReference type="Proteomes" id="UP000295124"/>
    </source>
</evidence>
<name>A0A4R4ZUI9_9ACTN</name>
<dbReference type="OrthoDB" id="7869753at2"/>
<dbReference type="InterPro" id="IPR036514">
    <property type="entry name" value="SGNH_hydro_sf"/>
</dbReference>
<feature type="region of interest" description="Disordered" evidence="2">
    <location>
        <begin position="20"/>
        <end position="43"/>
    </location>
</feature>
<dbReference type="GO" id="GO:0016787">
    <property type="term" value="F:hydrolase activity"/>
    <property type="evidence" value="ECO:0007669"/>
    <property type="project" value="UniProtKB-KW"/>
</dbReference>
<comment type="caution">
    <text evidence="4">The sequence shown here is derived from an EMBL/GenBank/DDBJ whole genome shotgun (WGS) entry which is preliminary data.</text>
</comment>
<dbReference type="AlphaFoldDB" id="A0A4R4ZUI9"/>
<dbReference type="Pfam" id="PF03629">
    <property type="entry name" value="SASA"/>
    <property type="match status" value="1"/>
</dbReference>
<evidence type="ECO:0000313" key="4">
    <source>
        <dbReference type="EMBL" id="TDD62515.1"/>
    </source>
</evidence>